<dbReference type="EMBL" id="CP002959">
    <property type="protein sequence ID" value="AFM13766.1"/>
    <property type="molecule type" value="Genomic_DNA"/>
</dbReference>
<keyword evidence="2 5" id="KW-0812">Transmembrane</keyword>
<evidence type="ECO:0000313" key="8">
    <source>
        <dbReference type="Proteomes" id="UP000006048"/>
    </source>
</evidence>
<feature type="transmembrane region" description="Helical" evidence="5">
    <location>
        <begin position="111"/>
        <end position="133"/>
    </location>
</feature>
<keyword evidence="4 5" id="KW-0472">Membrane</keyword>
<evidence type="ECO:0000313" key="7">
    <source>
        <dbReference type="EMBL" id="AFM13766.1"/>
    </source>
</evidence>
<feature type="transmembrane region" description="Helical" evidence="5">
    <location>
        <begin position="223"/>
        <end position="243"/>
    </location>
</feature>
<dbReference type="Proteomes" id="UP000006048">
    <property type="component" value="Chromosome"/>
</dbReference>
<dbReference type="GO" id="GO:0046943">
    <property type="term" value="F:carboxylic acid transmembrane transporter activity"/>
    <property type="evidence" value="ECO:0007669"/>
    <property type="project" value="TreeGrafter"/>
</dbReference>
<feature type="transmembrane region" description="Helical" evidence="5">
    <location>
        <begin position="171"/>
        <end position="191"/>
    </location>
</feature>
<dbReference type="PROSITE" id="PS50850">
    <property type="entry name" value="MFS"/>
    <property type="match status" value="1"/>
</dbReference>
<name>I4B909_TURPD</name>
<keyword evidence="3 5" id="KW-1133">Transmembrane helix</keyword>
<evidence type="ECO:0000256" key="3">
    <source>
        <dbReference type="ARBA" id="ARBA00022989"/>
    </source>
</evidence>
<accession>I4B909</accession>
<feature type="transmembrane region" description="Helical" evidence="5">
    <location>
        <begin position="249"/>
        <end position="268"/>
    </location>
</feature>
<evidence type="ECO:0000256" key="1">
    <source>
        <dbReference type="ARBA" id="ARBA00004141"/>
    </source>
</evidence>
<dbReference type="KEGG" id="tpx:Turpa_3127"/>
<proteinExistence type="predicted"/>
<dbReference type="InterPro" id="IPR020846">
    <property type="entry name" value="MFS_dom"/>
</dbReference>
<comment type="subcellular location">
    <subcellularLocation>
        <location evidence="1">Membrane</location>
        <topology evidence="1">Multi-pass membrane protein</topology>
    </subcellularLocation>
</comment>
<gene>
    <name evidence="7" type="ordered locus">Turpa_3127</name>
</gene>
<feature type="transmembrane region" description="Helical" evidence="5">
    <location>
        <begin position="314"/>
        <end position="337"/>
    </location>
</feature>
<sequence length="421" mass="45204">MSGISRAAKAAILVSALGYFVDIYDLLLFGIVRVPSLRTLGVPDAAMKEVGATLLNYQMFGMLLGGIFWGVLGDKKGRLSVLFGSIFLYSVANLANAFVDRTGSVETGLLAYQWLRLIAGIGLAGELGAGITLVSELMPADKRGYGTMVVAGFGILGAVAATLIGDIFPWQTAYIIGGVMGLMLLIMRIGVYESGMYEQTAEANVKRGDFLYLFTSGERFMKYLRSILIGVPLWFAVGILIIFSKEFGVALGATFTVNPGYAIGFMYGGLSLGDFLTGYLSQRLGSRRMVVFVCQLINVALITVYLLSRDFGPVYFYTLCVVLGLANGYWAVFVTIAAEQFGTNLRATVATTVPNFVRGSVPLLTTAFLYLDKEVFAHGAVNSAQGMVPAAFIVGGIALALGVWAILTMPETHGKDLNYHE</sequence>
<dbReference type="SUPFAM" id="SSF103473">
    <property type="entry name" value="MFS general substrate transporter"/>
    <property type="match status" value="1"/>
</dbReference>
<evidence type="ECO:0000256" key="4">
    <source>
        <dbReference type="ARBA" id="ARBA00023136"/>
    </source>
</evidence>
<feature type="transmembrane region" description="Helical" evidence="5">
    <location>
        <begin position="145"/>
        <end position="165"/>
    </location>
</feature>
<dbReference type="Pfam" id="PF07690">
    <property type="entry name" value="MFS_1"/>
    <property type="match status" value="1"/>
</dbReference>
<feature type="transmembrane region" description="Helical" evidence="5">
    <location>
        <begin position="12"/>
        <end position="34"/>
    </location>
</feature>
<dbReference type="Gene3D" id="1.20.1250.20">
    <property type="entry name" value="MFS general substrate transporter like domains"/>
    <property type="match status" value="2"/>
</dbReference>
<dbReference type="InterPro" id="IPR011701">
    <property type="entry name" value="MFS"/>
</dbReference>
<feature type="transmembrane region" description="Helical" evidence="5">
    <location>
        <begin position="79"/>
        <end position="99"/>
    </location>
</feature>
<evidence type="ECO:0000259" key="6">
    <source>
        <dbReference type="PROSITE" id="PS50850"/>
    </source>
</evidence>
<evidence type="ECO:0000256" key="2">
    <source>
        <dbReference type="ARBA" id="ARBA00022692"/>
    </source>
</evidence>
<dbReference type="PANTHER" id="PTHR23508">
    <property type="entry name" value="CARBOXYLIC ACID TRANSPORTER PROTEIN HOMOLOG"/>
    <property type="match status" value="1"/>
</dbReference>
<dbReference type="AlphaFoldDB" id="I4B909"/>
<feature type="transmembrane region" description="Helical" evidence="5">
    <location>
        <begin position="289"/>
        <end position="308"/>
    </location>
</feature>
<dbReference type="STRING" id="869212.Turpa_3127"/>
<organism evidence="7 8">
    <name type="scientific">Turneriella parva (strain ATCC BAA-1111 / DSM 21527 / NCTC 11395 / H)</name>
    <name type="common">Leptospira parva</name>
    <dbReference type="NCBI Taxonomy" id="869212"/>
    <lineage>
        <taxon>Bacteria</taxon>
        <taxon>Pseudomonadati</taxon>
        <taxon>Spirochaetota</taxon>
        <taxon>Spirochaetia</taxon>
        <taxon>Leptospirales</taxon>
        <taxon>Leptospiraceae</taxon>
        <taxon>Turneriella</taxon>
    </lineage>
</organism>
<dbReference type="RefSeq" id="WP_014804266.1">
    <property type="nucleotide sequence ID" value="NC_018020.1"/>
</dbReference>
<dbReference type="HOGENOM" id="CLU_001265_46_6_12"/>
<feature type="transmembrane region" description="Helical" evidence="5">
    <location>
        <begin position="386"/>
        <end position="407"/>
    </location>
</feature>
<feature type="domain" description="Major facilitator superfamily (MFS) profile" evidence="6">
    <location>
        <begin position="11"/>
        <end position="413"/>
    </location>
</feature>
<dbReference type="InterPro" id="IPR036259">
    <property type="entry name" value="MFS_trans_sf"/>
</dbReference>
<dbReference type="OrthoDB" id="9774156at2"/>
<evidence type="ECO:0000256" key="5">
    <source>
        <dbReference type="SAM" id="Phobius"/>
    </source>
</evidence>
<keyword evidence="8" id="KW-1185">Reference proteome</keyword>
<feature type="transmembrane region" description="Helical" evidence="5">
    <location>
        <begin position="349"/>
        <end position="371"/>
    </location>
</feature>
<reference evidence="7 8" key="1">
    <citation type="submission" date="2012-06" db="EMBL/GenBank/DDBJ databases">
        <title>The complete chromosome of genome of Turneriella parva DSM 21527.</title>
        <authorList>
            <consortium name="US DOE Joint Genome Institute (JGI-PGF)"/>
            <person name="Lucas S."/>
            <person name="Han J."/>
            <person name="Lapidus A."/>
            <person name="Bruce D."/>
            <person name="Goodwin L."/>
            <person name="Pitluck S."/>
            <person name="Peters L."/>
            <person name="Kyrpides N."/>
            <person name="Mavromatis K."/>
            <person name="Ivanova N."/>
            <person name="Mikhailova N."/>
            <person name="Chertkov O."/>
            <person name="Detter J.C."/>
            <person name="Tapia R."/>
            <person name="Han C."/>
            <person name="Land M."/>
            <person name="Hauser L."/>
            <person name="Markowitz V."/>
            <person name="Cheng J.-F."/>
            <person name="Hugenholtz P."/>
            <person name="Woyke T."/>
            <person name="Wu D."/>
            <person name="Gronow S."/>
            <person name="Wellnitz S."/>
            <person name="Brambilla E."/>
            <person name="Klenk H.-P."/>
            <person name="Eisen J.A."/>
        </authorList>
    </citation>
    <scope>NUCLEOTIDE SEQUENCE [LARGE SCALE GENOMIC DNA]</scope>
    <source>
        <strain evidence="8">ATCC BAA-1111 / DSM 21527 / NCTC 11395 / H</strain>
    </source>
</reference>
<protein>
    <submittedName>
        <fullName evidence="7">Major facilitator superfamily MFS_1</fullName>
    </submittedName>
</protein>
<feature type="transmembrane region" description="Helical" evidence="5">
    <location>
        <begin position="54"/>
        <end position="72"/>
    </location>
</feature>
<dbReference type="PANTHER" id="PTHR23508:SF10">
    <property type="entry name" value="CARBOXYLIC ACID TRANSPORTER PROTEIN HOMOLOG"/>
    <property type="match status" value="1"/>
</dbReference>
<dbReference type="GO" id="GO:0005886">
    <property type="term" value="C:plasma membrane"/>
    <property type="evidence" value="ECO:0007669"/>
    <property type="project" value="TreeGrafter"/>
</dbReference>